<evidence type="ECO:0000313" key="4">
    <source>
        <dbReference type="EMBL" id="GGD12021.1"/>
    </source>
</evidence>
<name>A0ABQ1Q3D7_9ACTN</name>
<accession>A0ABQ1Q3D7</accession>
<keyword evidence="1" id="KW-0808">Transferase</keyword>
<dbReference type="Proteomes" id="UP000630594">
    <property type="component" value="Unassembled WGS sequence"/>
</dbReference>
<dbReference type="Pfam" id="PF00583">
    <property type="entry name" value="Acetyltransf_1"/>
    <property type="match status" value="1"/>
</dbReference>
<feature type="domain" description="N-acetyltransferase" evidence="3">
    <location>
        <begin position="184"/>
        <end position="321"/>
    </location>
</feature>
<dbReference type="InterPro" id="IPR016181">
    <property type="entry name" value="Acyl_CoA_acyltransferase"/>
</dbReference>
<dbReference type="Gene3D" id="3.40.630.30">
    <property type="match status" value="1"/>
</dbReference>
<proteinExistence type="predicted"/>
<dbReference type="PROSITE" id="PS51186">
    <property type="entry name" value="GNAT"/>
    <property type="match status" value="1"/>
</dbReference>
<gene>
    <name evidence="4" type="ORF">GCM10007231_08650</name>
</gene>
<dbReference type="InterPro" id="IPR000182">
    <property type="entry name" value="GNAT_dom"/>
</dbReference>
<evidence type="ECO:0000313" key="5">
    <source>
        <dbReference type="Proteomes" id="UP000630594"/>
    </source>
</evidence>
<sequence length="321" mass="35447">MCPDAATGTLAPMPWDRTRLTADGFTGWIRISDLPRADVPSGAGVYVVVRENTLPPRFRATNPGGRASEKDPTVPVAELREAWVDGAEVLFVGRATRGVGKRQGLAKRLAELRRFGLGQTGNHWGGRYVWQLADSDDLLVAWKETGEADPEEVAAQLLARFEVDHGQLPFANLVRGSATATQLPQIRAARVEDIEEVVELWTRAGENRGRPADRPDLVRLLIERDPEALLLAVDDGVVVGSVIAGWDGWRASLYRLAVAPEHRRRGTARLLVGRAEARLKAFGASRIHAMVLEENQDGHGLWQALGYTPQPDWRRWVKATR</sequence>
<protein>
    <recommendedName>
        <fullName evidence="3">N-acetyltransferase domain-containing protein</fullName>
    </recommendedName>
</protein>
<reference evidence="5" key="1">
    <citation type="journal article" date="2019" name="Int. J. Syst. Evol. Microbiol.">
        <title>The Global Catalogue of Microorganisms (GCM) 10K type strain sequencing project: providing services to taxonomists for standard genome sequencing and annotation.</title>
        <authorList>
            <consortium name="The Broad Institute Genomics Platform"/>
            <consortium name="The Broad Institute Genome Sequencing Center for Infectious Disease"/>
            <person name="Wu L."/>
            <person name="Ma J."/>
        </authorList>
    </citation>
    <scope>NUCLEOTIDE SEQUENCE [LARGE SCALE GENOMIC DNA]</scope>
    <source>
        <strain evidence="5">CCM 7403</strain>
    </source>
</reference>
<keyword evidence="5" id="KW-1185">Reference proteome</keyword>
<dbReference type="CDD" id="cd04301">
    <property type="entry name" value="NAT_SF"/>
    <property type="match status" value="1"/>
</dbReference>
<dbReference type="SUPFAM" id="SSF55729">
    <property type="entry name" value="Acyl-CoA N-acyltransferases (Nat)"/>
    <property type="match status" value="1"/>
</dbReference>
<keyword evidence="2" id="KW-0012">Acyltransferase</keyword>
<organism evidence="4 5">
    <name type="scientific">Nocardioides daphniae</name>
    <dbReference type="NCBI Taxonomy" id="402297"/>
    <lineage>
        <taxon>Bacteria</taxon>
        <taxon>Bacillati</taxon>
        <taxon>Actinomycetota</taxon>
        <taxon>Actinomycetes</taxon>
        <taxon>Propionibacteriales</taxon>
        <taxon>Nocardioidaceae</taxon>
        <taxon>Nocardioides</taxon>
    </lineage>
</organism>
<dbReference type="PANTHER" id="PTHR43877">
    <property type="entry name" value="AMINOALKYLPHOSPHONATE N-ACETYLTRANSFERASE-RELATED-RELATED"/>
    <property type="match status" value="1"/>
</dbReference>
<dbReference type="EMBL" id="BMCK01000001">
    <property type="protein sequence ID" value="GGD12021.1"/>
    <property type="molecule type" value="Genomic_DNA"/>
</dbReference>
<evidence type="ECO:0000259" key="3">
    <source>
        <dbReference type="PROSITE" id="PS51186"/>
    </source>
</evidence>
<evidence type="ECO:0000256" key="1">
    <source>
        <dbReference type="ARBA" id="ARBA00022679"/>
    </source>
</evidence>
<dbReference type="InterPro" id="IPR050832">
    <property type="entry name" value="Bact_Acetyltransf"/>
</dbReference>
<evidence type="ECO:0000256" key="2">
    <source>
        <dbReference type="ARBA" id="ARBA00023315"/>
    </source>
</evidence>
<comment type="caution">
    <text evidence="4">The sequence shown here is derived from an EMBL/GenBank/DDBJ whole genome shotgun (WGS) entry which is preliminary data.</text>
</comment>